<evidence type="ECO:0000313" key="2">
    <source>
        <dbReference type="WBParaSite" id="Hba_19022"/>
    </source>
</evidence>
<dbReference type="AlphaFoldDB" id="A0A1I7XMR2"/>
<dbReference type="Gene3D" id="1.20.5.110">
    <property type="match status" value="1"/>
</dbReference>
<dbReference type="GO" id="GO:0006887">
    <property type="term" value="P:exocytosis"/>
    <property type="evidence" value="ECO:0007669"/>
    <property type="project" value="TreeGrafter"/>
</dbReference>
<reference evidence="2" key="1">
    <citation type="submission" date="2016-11" db="UniProtKB">
        <authorList>
            <consortium name="WormBaseParasite"/>
        </authorList>
    </citation>
    <scope>IDENTIFICATION</scope>
</reference>
<dbReference type="GO" id="GO:0005886">
    <property type="term" value="C:plasma membrane"/>
    <property type="evidence" value="ECO:0007669"/>
    <property type="project" value="TreeGrafter"/>
</dbReference>
<dbReference type="GO" id="GO:0006893">
    <property type="term" value="P:Golgi to plasma membrane transport"/>
    <property type="evidence" value="ECO:0007669"/>
    <property type="project" value="TreeGrafter"/>
</dbReference>
<dbReference type="GO" id="GO:0005096">
    <property type="term" value="F:GTPase activator activity"/>
    <property type="evidence" value="ECO:0007669"/>
    <property type="project" value="TreeGrafter"/>
</dbReference>
<dbReference type="GO" id="GO:0019905">
    <property type="term" value="F:syntaxin binding"/>
    <property type="evidence" value="ECO:0007669"/>
    <property type="project" value="TreeGrafter"/>
</dbReference>
<dbReference type="PANTHER" id="PTHR10241:SF25">
    <property type="entry name" value="TOMOSYN, ISOFORM C"/>
    <property type="match status" value="1"/>
</dbReference>
<name>A0A1I7XMR2_HETBA</name>
<dbReference type="Proteomes" id="UP000095283">
    <property type="component" value="Unplaced"/>
</dbReference>
<accession>A0A1I7XMR2</accession>
<dbReference type="GO" id="GO:0045159">
    <property type="term" value="F:myosin II binding"/>
    <property type="evidence" value="ECO:0007669"/>
    <property type="project" value="TreeGrafter"/>
</dbReference>
<proteinExistence type="predicted"/>
<protein>
    <submittedName>
        <fullName evidence="2">V-SNARE coiled-coil homology domain-containing protein</fullName>
    </submittedName>
</protein>
<keyword evidence="1" id="KW-1185">Reference proteome</keyword>
<dbReference type="GO" id="GO:0031201">
    <property type="term" value="C:SNARE complex"/>
    <property type="evidence" value="ECO:0007669"/>
    <property type="project" value="TreeGrafter"/>
</dbReference>
<dbReference type="WBParaSite" id="Hba_19022">
    <property type="protein sequence ID" value="Hba_19022"/>
    <property type="gene ID" value="Hba_19022"/>
</dbReference>
<dbReference type="CDD" id="cd15873">
    <property type="entry name" value="R-SNARE_STXBP5_6"/>
    <property type="match status" value="1"/>
</dbReference>
<organism evidence="1 2">
    <name type="scientific">Heterorhabditis bacteriophora</name>
    <name type="common">Entomopathogenic nematode worm</name>
    <dbReference type="NCBI Taxonomy" id="37862"/>
    <lineage>
        <taxon>Eukaryota</taxon>
        <taxon>Metazoa</taxon>
        <taxon>Ecdysozoa</taxon>
        <taxon>Nematoda</taxon>
        <taxon>Chromadorea</taxon>
        <taxon>Rhabditida</taxon>
        <taxon>Rhabditina</taxon>
        <taxon>Rhabditomorpha</taxon>
        <taxon>Strongyloidea</taxon>
        <taxon>Heterorhabditidae</taxon>
        <taxon>Heterorhabditis</taxon>
    </lineage>
</organism>
<dbReference type="PANTHER" id="PTHR10241">
    <property type="entry name" value="LETHAL 2 GIANT LARVAE PROTEIN"/>
    <property type="match status" value="1"/>
</dbReference>
<sequence length="357" mass="39896">MHRHHQQVLRVWKDWDLQKVLLHFLLCIPVLKEMVSIWTDYKMAPCLWVGTSTGATIALNLILPQDRLVSTVVIAPSVRVKAFGSARSMGTVIKLKGQVLYQAFMDQSLCLLGPASESYKETSRDSKDSASPEKTITNRILTKSSLSPTYSNSIDLSEEISQVVVLSLPSLRVLHQASLIPHSIDVEDSYGNMWKPYFYAFILYLINLQIEKYTICSELSEQTEDSLGELFVPCDMPEAPKNTSFLKGVSNMFGGTPRQEPSDIDNILVDKEKNSASTMRSVARIIPGPSLNMERAHAGGISAGQAAVQALQNLNERGNKLNATVDVTENLRNNALNLSQRTGKLVEKYEKKKWYNF</sequence>
<evidence type="ECO:0000313" key="1">
    <source>
        <dbReference type="Proteomes" id="UP000095283"/>
    </source>
</evidence>